<feature type="transmembrane region" description="Helical" evidence="9">
    <location>
        <begin position="38"/>
        <end position="59"/>
    </location>
</feature>
<evidence type="ECO:0000313" key="11">
    <source>
        <dbReference type="Proteomes" id="UP000585050"/>
    </source>
</evidence>
<comment type="caution">
    <text evidence="10">The sequence shown here is derived from an EMBL/GenBank/DDBJ whole genome shotgun (WGS) entry which is preliminary data.</text>
</comment>
<dbReference type="InterPro" id="IPR004754">
    <property type="entry name" value="Amino_acid_antiprt"/>
</dbReference>
<feature type="transmembrane region" description="Helical" evidence="9">
    <location>
        <begin position="7"/>
        <end position="26"/>
    </location>
</feature>
<dbReference type="NCBIfam" id="TIGR00905">
    <property type="entry name" value="2A0302"/>
    <property type="match status" value="1"/>
</dbReference>
<dbReference type="GO" id="GO:0022857">
    <property type="term" value="F:transmembrane transporter activity"/>
    <property type="evidence" value="ECO:0007669"/>
    <property type="project" value="InterPro"/>
</dbReference>
<evidence type="ECO:0000256" key="7">
    <source>
        <dbReference type="ARBA" id="ARBA00022989"/>
    </source>
</evidence>
<feature type="transmembrane region" description="Helical" evidence="9">
    <location>
        <begin position="80"/>
        <end position="107"/>
    </location>
</feature>
<name>A0A7X8SJT1_9BACT</name>
<protein>
    <submittedName>
        <fullName evidence="10">Amino acid permease</fullName>
    </submittedName>
</protein>
<dbReference type="AlphaFoldDB" id="A0A7X8SJT1"/>
<evidence type="ECO:0000256" key="3">
    <source>
        <dbReference type="ARBA" id="ARBA00022448"/>
    </source>
</evidence>
<evidence type="ECO:0000256" key="5">
    <source>
        <dbReference type="ARBA" id="ARBA00022692"/>
    </source>
</evidence>
<accession>A0A7X8SJT1</accession>
<dbReference type="RefSeq" id="WP_168882231.1">
    <property type="nucleotide sequence ID" value="NZ_JABAIL010000003.1"/>
</dbReference>
<dbReference type="GO" id="GO:0006865">
    <property type="term" value="P:amino acid transport"/>
    <property type="evidence" value="ECO:0007669"/>
    <property type="project" value="UniProtKB-KW"/>
</dbReference>
<feature type="transmembrane region" description="Helical" evidence="9">
    <location>
        <begin position="351"/>
        <end position="374"/>
    </location>
</feature>
<evidence type="ECO:0000256" key="1">
    <source>
        <dbReference type="ARBA" id="ARBA00004651"/>
    </source>
</evidence>
<dbReference type="PANTHER" id="PTHR42770:SF4">
    <property type="entry name" value="ARGININE_ORNITHINE ANTIPORTER-RELATED"/>
    <property type="match status" value="1"/>
</dbReference>
<comment type="subcellular location">
    <subcellularLocation>
        <location evidence="1">Cell membrane</location>
        <topology evidence="1">Multi-pass membrane protein</topology>
    </subcellularLocation>
</comment>
<evidence type="ECO:0000313" key="10">
    <source>
        <dbReference type="EMBL" id="NLR91511.1"/>
    </source>
</evidence>
<keyword evidence="6" id="KW-0029">Amino-acid transport</keyword>
<feature type="transmembrane region" description="Helical" evidence="9">
    <location>
        <begin position="194"/>
        <end position="216"/>
    </location>
</feature>
<feature type="transmembrane region" description="Helical" evidence="9">
    <location>
        <begin position="276"/>
        <end position="299"/>
    </location>
</feature>
<dbReference type="EMBL" id="JABAIL010000003">
    <property type="protein sequence ID" value="NLR91511.1"/>
    <property type="molecule type" value="Genomic_DNA"/>
</dbReference>
<dbReference type="GO" id="GO:0005886">
    <property type="term" value="C:plasma membrane"/>
    <property type="evidence" value="ECO:0007669"/>
    <property type="project" value="UniProtKB-SubCell"/>
</dbReference>
<feature type="transmembrane region" description="Helical" evidence="9">
    <location>
        <begin position="157"/>
        <end position="174"/>
    </location>
</feature>
<evidence type="ECO:0000256" key="8">
    <source>
        <dbReference type="ARBA" id="ARBA00023136"/>
    </source>
</evidence>
<dbReference type="PIRSF" id="PIRSF006060">
    <property type="entry name" value="AA_transporter"/>
    <property type="match status" value="1"/>
</dbReference>
<gene>
    <name evidence="10" type="ORF">HGP29_09855</name>
</gene>
<feature type="transmembrane region" description="Helical" evidence="9">
    <location>
        <begin position="127"/>
        <end position="145"/>
    </location>
</feature>
<feature type="transmembrane region" description="Helical" evidence="9">
    <location>
        <begin position="443"/>
        <end position="465"/>
    </location>
</feature>
<keyword evidence="4" id="KW-1003">Cell membrane</keyword>
<keyword evidence="8 9" id="KW-0472">Membrane</keyword>
<dbReference type="InterPro" id="IPR050367">
    <property type="entry name" value="APC_superfamily"/>
</dbReference>
<keyword evidence="11" id="KW-1185">Reference proteome</keyword>
<dbReference type="PANTHER" id="PTHR42770">
    <property type="entry name" value="AMINO ACID TRANSPORTER-RELATED"/>
    <property type="match status" value="1"/>
</dbReference>
<dbReference type="Pfam" id="PF13520">
    <property type="entry name" value="AA_permease_2"/>
    <property type="match status" value="1"/>
</dbReference>
<sequence>MENEKKVGLWGLVAIVFGSMIGGGIFNIPQNMASNAGLGAVMLSWVISGIGIWFLVEVFKSLEEKHPELSSGIYAYAQKGFGNFVGFSSAWGYWIAAIFGNVAFAVLLNDALGIFFPSLLEHGWQTVVFGSVLVWLMTTIVWFGVNKASSLNTLSTVAKFLSLIVIFIMLIVAFDFDVFTADIWRFGLGGIGKQIKGTMMVTLWCFIGIEGAVVISGKAKKKSDVSKATIIGFAAALLMYLLLSALSFGILKQEELSVLSSPSTGGLLQAAVGSDWGLMLVNIAVIISVSGAWLAWTILVAETPYSAAKDGILPKIFSKDNAHQSPGISLLMSSIIVQLALFIVVSAKDVYLAAVDIAGVMILPSYLLSSMFLLKEALSKKGYSTKIKVIALLSSLYCLWLIYAAGINFLLLSMMFYAVGIPFYLKARKEQNGSHVFANYEKWIAGTMISLSFIGVYIISTGAMAL</sequence>
<keyword evidence="5 9" id="KW-0812">Transmembrane</keyword>
<evidence type="ECO:0000256" key="9">
    <source>
        <dbReference type="SAM" id="Phobius"/>
    </source>
</evidence>
<feature type="transmembrane region" description="Helical" evidence="9">
    <location>
        <begin position="327"/>
        <end position="345"/>
    </location>
</feature>
<feature type="transmembrane region" description="Helical" evidence="9">
    <location>
        <begin position="395"/>
        <end position="423"/>
    </location>
</feature>
<evidence type="ECO:0000256" key="6">
    <source>
        <dbReference type="ARBA" id="ARBA00022970"/>
    </source>
</evidence>
<proteinExistence type="inferred from homology"/>
<comment type="similarity">
    <text evidence="2">Belongs to the amino acid-polyamine-organocation (APC) superfamily. Basic amino acid/polyamine antiporter (APA) (TC 2.A.3.2) family.</text>
</comment>
<evidence type="ECO:0000256" key="4">
    <source>
        <dbReference type="ARBA" id="ARBA00022475"/>
    </source>
</evidence>
<feature type="transmembrane region" description="Helical" evidence="9">
    <location>
        <begin position="228"/>
        <end position="251"/>
    </location>
</feature>
<organism evidence="10 11">
    <name type="scientific">Flammeovirga agarivorans</name>
    <dbReference type="NCBI Taxonomy" id="2726742"/>
    <lineage>
        <taxon>Bacteria</taxon>
        <taxon>Pseudomonadati</taxon>
        <taxon>Bacteroidota</taxon>
        <taxon>Cytophagia</taxon>
        <taxon>Cytophagales</taxon>
        <taxon>Flammeovirgaceae</taxon>
        <taxon>Flammeovirga</taxon>
    </lineage>
</organism>
<dbReference type="Gene3D" id="1.20.1740.10">
    <property type="entry name" value="Amino acid/polyamine transporter I"/>
    <property type="match status" value="1"/>
</dbReference>
<dbReference type="Proteomes" id="UP000585050">
    <property type="component" value="Unassembled WGS sequence"/>
</dbReference>
<keyword evidence="7 9" id="KW-1133">Transmembrane helix</keyword>
<keyword evidence="3" id="KW-0813">Transport</keyword>
<reference evidence="10 11" key="1">
    <citation type="submission" date="2020-04" db="EMBL/GenBank/DDBJ databases">
        <title>Flammeovirga sp. SR4, a novel species isolated from seawater.</title>
        <authorList>
            <person name="Wang X."/>
        </authorList>
    </citation>
    <scope>NUCLEOTIDE SEQUENCE [LARGE SCALE GENOMIC DNA]</scope>
    <source>
        <strain evidence="10 11">SR4</strain>
    </source>
</reference>
<evidence type="ECO:0000256" key="2">
    <source>
        <dbReference type="ARBA" id="ARBA00008220"/>
    </source>
</evidence>
<dbReference type="InterPro" id="IPR002293">
    <property type="entry name" value="AA/rel_permease1"/>
</dbReference>